<gene>
    <name evidence="2" type="ORF">J421_1654</name>
</gene>
<name>W0REI1_9BACT</name>
<dbReference type="InterPro" id="IPR032466">
    <property type="entry name" value="Metal_Hydrolase"/>
</dbReference>
<organism evidence="2 3">
    <name type="scientific">Gemmatirosa kalamazoonensis</name>
    <dbReference type="NCBI Taxonomy" id="861299"/>
    <lineage>
        <taxon>Bacteria</taxon>
        <taxon>Pseudomonadati</taxon>
        <taxon>Gemmatimonadota</taxon>
        <taxon>Gemmatimonadia</taxon>
        <taxon>Gemmatimonadales</taxon>
        <taxon>Gemmatimonadaceae</taxon>
        <taxon>Gemmatirosa</taxon>
    </lineage>
</organism>
<dbReference type="InterPro" id="IPR006680">
    <property type="entry name" value="Amidohydro-rel"/>
</dbReference>
<feature type="domain" description="Amidohydrolase-related" evidence="1">
    <location>
        <begin position="88"/>
        <end position="413"/>
    </location>
</feature>
<dbReference type="Pfam" id="PF01979">
    <property type="entry name" value="Amidohydro_1"/>
    <property type="match status" value="1"/>
</dbReference>
<keyword evidence="2" id="KW-0378">Hydrolase</keyword>
<sequence>MIRARGATARRAARRILACLTASAWGCTRPVPQRPPDSTITIRAATLLDGRGGAAHDVVVTVEGGRIARVDTGVRTRGPVTYDLGARTLLPGLIDAHVHLGWYFNRRGVLHAPDDGDTPTDSYRAIAANARAMLDAGFTTVQSVGGPEDGPVRDSIEARRIAGPRVLTSLQPIVDPSPPPETMRAIVRARVAQGANLVKLFASEGLGGGGGQTLSDAQLAAICGEARSLGRRTVVHAISAVSVRAATLAGCTEIEHGLLATDDELRLMAERGTWFGPQVCLVFQNYLDHRTTYARSGFSPDAFDVLARALPTARETFRRAIHTPGLRVIFSTDAVAGAHGHNADELVCRVRAGQGPMEAIVSAASLAASALGIADRAGAVASGLDADLVAVDGDPLADVTALQRVVFVMRGGTVYRRP</sequence>
<dbReference type="OrthoDB" id="8098664at2"/>
<accession>W0REI1</accession>
<dbReference type="EMBL" id="CP007128">
    <property type="protein sequence ID" value="AHG89191.1"/>
    <property type="molecule type" value="Genomic_DNA"/>
</dbReference>
<reference evidence="2 3" key="1">
    <citation type="journal article" date="2014" name="Genome Announc.">
        <title>Genome Sequence and Methylome of Soil Bacterium Gemmatirosa kalamazoonensis KBS708T, a Member of the Rarely Cultivated Gemmatimonadetes Phylum.</title>
        <authorList>
            <person name="Debruyn J.M."/>
            <person name="Radosevich M."/>
            <person name="Wommack K.E."/>
            <person name="Polson S.W."/>
            <person name="Hauser L.J."/>
            <person name="Fawaz M.N."/>
            <person name="Korlach J."/>
            <person name="Tsai Y.C."/>
        </authorList>
    </citation>
    <scope>NUCLEOTIDE SEQUENCE [LARGE SCALE GENOMIC DNA]</scope>
    <source>
        <strain evidence="2 3">KBS708</strain>
    </source>
</reference>
<dbReference type="HOGENOM" id="CLU_023620_2_2_0"/>
<evidence type="ECO:0000313" key="3">
    <source>
        <dbReference type="Proteomes" id="UP000019151"/>
    </source>
</evidence>
<dbReference type="SUPFAM" id="SSF51338">
    <property type="entry name" value="Composite domain of metallo-dependent hydrolases"/>
    <property type="match status" value="1"/>
</dbReference>
<evidence type="ECO:0000313" key="2">
    <source>
        <dbReference type="EMBL" id="AHG89191.1"/>
    </source>
</evidence>
<dbReference type="PATRIC" id="fig|861299.3.peg.1679"/>
<evidence type="ECO:0000259" key="1">
    <source>
        <dbReference type="Pfam" id="PF01979"/>
    </source>
</evidence>
<dbReference type="eggNOG" id="COG1228">
    <property type="taxonomic scope" value="Bacteria"/>
</dbReference>
<dbReference type="GO" id="GO:0016810">
    <property type="term" value="F:hydrolase activity, acting on carbon-nitrogen (but not peptide) bonds"/>
    <property type="evidence" value="ECO:0007669"/>
    <property type="project" value="InterPro"/>
</dbReference>
<keyword evidence="3" id="KW-1185">Reference proteome</keyword>
<dbReference type="RefSeq" id="WP_158508692.1">
    <property type="nucleotide sequence ID" value="NZ_CP007128.1"/>
</dbReference>
<dbReference type="InParanoid" id="W0REI1"/>
<dbReference type="AlphaFoldDB" id="W0REI1"/>
<dbReference type="PANTHER" id="PTHR43135:SF3">
    <property type="entry name" value="ALPHA-D-RIBOSE 1-METHYLPHOSPHONATE 5-TRIPHOSPHATE DIPHOSPHATASE"/>
    <property type="match status" value="1"/>
</dbReference>
<dbReference type="STRING" id="861299.J421_1654"/>
<dbReference type="PANTHER" id="PTHR43135">
    <property type="entry name" value="ALPHA-D-RIBOSE 1-METHYLPHOSPHONATE 5-TRIPHOSPHATE DIPHOSPHATASE"/>
    <property type="match status" value="1"/>
</dbReference>
<proteinExistence type="predicted"/>
<dbReference type="InterPro" id="IPR051781">
    <property type="entry name" value="Metallo-dep_Hydrolase"/>
</dbReference>
<dbReference type="InterPro" id="IPR011059">
    <property type="entry name" value="Metal-dep_hydrolase_composite"/>
</dbReference>
<dbReference type="KEGG" id="gba:J421_1654"/>
<dbReference type="Gene3D" id="2.30.40.10">
    <property type="entry name" value="Urease, subunit C, domain 1"/>
    <property type="match status" value="1"/>
</dbReference>
<dbReference type="SUPFAM" id="SSF51556">
    <property type="entry name" value="Metallo-dependent hydrolases"/>
    <property type="match status" value="1"/>
</dbReference>
<dbReference type="Gene3D" id="3.20.20.140">
    <property type="entry name" value="Metal-dependent hydrolases"/>
    <property type="match status" value="1"/>
</dbReference>
<dbReference type="Proteomes" id="UP000019151">
    <property type="component" value="Chromosome"/>
</dbReference>
<protein>
    <submittedName>
        <fullName evidence="2">Amidohydrolase</fullName>
    </submittedName>
</protein>